<feature type="compositionally biased region" description="Low complexity" evidence="2">
    <location>
        <begin position="294"/>
        <end position="311"/>
    </location>
</feature>
<feature type="signal peptide" evidence="3">
    <location>
        <begin position="1"/>
        <end position="34"/>
    </location>
</feature>
<feature type="compositionally biased region" description="Low complexity" evidence="2">
    <location>
        <begin position="396"/>
        <end position="422"/>
    </location>
</feature>
<dbReference type="SUPFAM" id="SSF53955">
    <property type="entry name" value="Lysozyme-like"/>
    <property type="match status" value="1"/>
</dbReference>
<accession>A0A3E1IZH9</accession>
<feature type="compositionally biased region" description="Polar residues" evidence="2">
    <location>
        <begin position="423"/>
        <end position="433"/>
    </location>
</feature>
<dbReference type="EMBL" id="LRTV01000009">
    <property type="protein sequence ID" value="RFD78426.1"/>
    <property type="molecule type" value="Genomic_DNA"/>
</dbReference>
<evidence type="ECO:0000256" key="1">
    <source>
        <dbReference type="ARBA" id="ARBA00022729"/>
    </source>
</evidence>
<sequence length="557" mass="59976">MARRWTPRRLIVMRRARILACVLSLSLAATSTFAFTAQKSVALVVNGKTRIVKTYATTSTRLLEEQRIPLKTHDQVISSSGEILTNHATVTVRSAYQTSITVDGVTIPFWTVATSIDQLIGFFKANARKAARITVNLRNIYDQLTCGLSINKKGPITVIADGKARIAPDGTLPASAILDSQGIVLGKEDRVSVEENDGTTILRVARVTHGKETRTVSLPFATQTIVDPKLPANARVVQQAGVNGEREDVYNVTYVDGKAESATLIAQNIVKPSINEVVAVGKSAPKPTQTSNHQQNQAKQPRQPQRQSQKNATTKNTPRETPRKATQLSPSQPASDKQAEQAQQTQPKSAPSDKQNQESAQPAKSSPASTSTSASTSAQQSTQAPAQSSDKSSNGAATQQTDTQAKQSQQSSKQAESQENKQPNPSTMSTVTTAPAPAPNPPAPAPASNPDSLVHATPEQAKLFAQGAAAQMGWTGKEWEDLVWLWNRESGWRWNAENPSSHAYGIPQALPANKMSSAGANWHEDAAVQISWGLSYIKNKYGSPSGAVRHSKQIGWY</sequence>
<evidence type="ECO:0000259" key="4">
    <source>
        <dbReference type="PROSITE" id="PS51109"/>
    </source>
</evidence>
<dbReference type="AlphaFoldDB" id="A0A3E1IZH9"/>
<dbReference type="Pfam" id="PF03990">
    <property type="entry name" value="DUF348"/>
    <property type="match status" value="3"/>
</dbReference>
<evidence type="ECO:0000256" key="2">
    <source>
        <dbReference type="SAM" id="MobiDB-lite"/>
    </source>
</evidence>
<comment type="caution">
    <text evidence="5">The sequence shown here is derived from an EMBL/GenBank/DDBJ whole genome shotgun (WGS) entry which is preliminary data.</text>
</comment>
<dbReference type="InterPro" id="IPR007137">
    <property type="entry name" value="DUF348"/>
</dbReference>
<dbReference type="PROSITE" id="PS51109">
    <property type="entry name" value="G5"/>
    <property type="match status" value="1"/>
</dbReference>
<dbReference type="InterPro" id="IPR023346">
    <property type="entry name" value="Lysozyme-like_dom_sf"/>
</dbReference>
<organism evidence="5 6">
    <name type="scientific">Gardnerella vaginalis</name>
    <dbReference type="NCBI Taxonomy" id="2702"/>
    <lineage>
        <taxon>Bacteria</taxon>
        <taxon>Bacillati</taxon>
        <taxon>Actinomycetota</taxon>
        <taxon>Actinomycetes</taxon>
        <taxon>Bifidobacteriales</taxon>
        <taxon>Bifidobacteriaceae</taxon>
        <taxon>Gardnerella</taxon>
    </lineage>
</organism>
<evidence type="ECO:0000313" key="5">
    <source>
        <dbReference type="EMBL" id="RFD78426.1"/>
    </source>
</evidence>
<reference evidence="5 6" key="1">
    <citation type="submission" date="2016-02" db="EMBL/GenBank/DDBJ databases">
        <authorList>
            <person name="Alioto T."/>
            <person name="Alioto T."/>
        </authorList>
    </citation>
    <scope>NUCLEOTIDE SEQUENCE [LARGE SCALE GENOMIC DNA]</scope>
    <source>
        <strain evidence="5 6">NR010</strain>
    </source>
</reference>
<feature type="compositionally biased region" description="Polar residues" evidence="2">
    <location>
        <begin position="324"/>
        <end position="358"/>
    </location>
</feature>
<feature type="region of interest" description="Disordered" evidence="2">
    <location>
        <begin position="283"/>
        <end position="453"/>
    </location>
</feature>
<dbReference type="SMART" id="SM01208">
    <property type="entry name" value="G5"/>
    <property type="match status" value="1"/>
</dbReference>
<dbReference type="Gene3D" id="2.20.230.10">
    <property type="entry name" value="Resuscitation-promoting factor rpfb"/>
    <property type="match status" value="1"/>
</dbReference>
<feature type="compositionally biased region" description="Low complexity" evidence="2">
    <location>
        <begin position="359"/>
        <end position="389"/>
    </location>
</feature>
<protein>
    <submittedName>
        <fullName evidence="5">Lytic transglycosylase</fullName>
    </submittedName>
</protein>
<dbReference type="OrthoDB" id="9766277at2"/>
<dbReference type="Pfam" id="PF07501">
    <property type="entry name" value="G5"/>
    <property type="match status" value="1"/>
</dbReference>
<dbReference type="RefSeq" id="WP_116712441.1">
    <property type="nucleotide sequence ID" value="NZ_LRTV01000009.1"/>
</dbReference>
<evidence type="ECO:0000313" key="6">
    <source>
        <dbReference type="Proteomes" id="UP000259221"/>
    </source>
</evidence>
<name>A0A3E1IZH9_GARVA</name>
<evidence type="ECO:0000256" key="3">
    <source>
        <dbReference type="SAM" id="SignalP"/>
    </source>
</evidence>
<dbReference type="InterPro" id="IPR011098">
    <property type="entry name" value="G5_dom"/>
</dbReference>
<dbReference type="Proteomes" id="UP000259221">
    <property type="component" value="Unassembled WGS sequence"/>
</dbReference>
<feature type="domain" description="G5" evidence="4">
    <location>
        <begin position="204"/>
        <end position="284"/>
    </location>
</feature>
<gene>
    <name evidence="5" type="ORF">AXE77_04755</name>
</gene>
<feature type="chain" id="PRO_5017648281" evidence="3">
    <location>
        <begin position="35"/>
        <end position="557"/>
    </location>
</feature>
<proteinExistence type="predicted"/>
<feature type="compositionally biased region" description="Pro residues" evidence="2">
    <location>
        <begin position="436"/>
        <end position="447"/>
    </location>
</feature>
<keyword evidence="1 3" id="KW-0732">Signal</keyword>